<evidence type="ECO:0000256" key="1">
    <source>
        <dbReference type="ARBA" id="ARBA00004571"/>
    </source>
</evidence>
<keyword evidence="9" id="KW-0472">Membrane</keyword>
<keyword evidence="10" id="KW-0998">Cell outer membrane</keyword>
<dbReference type="EMBL" id="CATWAF010000005">
    <property type="protein sequence ID" value="CAJ0702797.1"/>
    <property type="molecule type" value="Genomic_DNA"/>
</dbReference>
<comment type="subcellular location">
    <subcellularLocation>
        <location evidence="1">Cell outer membrane</location>
        <topology evidence="1">Multi-pass membrane protein</topology>
    </subcellularLocation>
</comment>
<dbReference type="SUPFAM" id="SSF56935">
    <property type="entry name" value="Porins"/>
    <property type="match status" value="1"/>
</dbReference>
<evidence type="ECO:0000256" key="5">
    <source>
        <dbReference type="ARBA" id="ARBA00022692"/>
    </source>
</evidence>
<evidence type="ECO:0000256" key="6">
    <source>
        <dbReference type="ARBA" id="ARBA00022729"/>
    </source>
</evidence>
<dbReference type="InterPro" id="IPR023614">
    <property type="entry name" value="Porin_dom_sf"/>
</dbReference>
<dbReference type="InterPro" id="IPR050298">
    <property type="entry name" value="Gram-neg_bact_OMP"/>
</dbReference>
<name>A0AAD2B7C0_9RALS</name>
<comment type="caution">
    <text evidence="13">The sequence shown here is derived from an EMBL/GenBank/DDBJ whole genome shotgun (WGS) entry which is preliminary data.</text>
</comment>
<dbReference type="AlphaFoldDB" id="A0AAD2B7C0"/>
<evidence type="ECO:0000256" key="8">
    <source>
        <dbReference type="ARBA" id="ARBA00023114"/>
    </source>
</evidence>
<evidence type="ECO:0000256" key="3">
    <source>
        <dbReference type="ARBA" id="ARBA00022448"/>
    </source>
</evidence>
<keyword evidence="3" id="KW-0813">Transport</keyword>
<keyword evidence="8" id="KW-0626">Porin</keyword>
<accession>A0AAD2B7C0</accession>
<evidence type="ECO:0000256" key="4">
    <source>
        <dbReference type="ARBA" id="ARBA00022452"/>
    </source>
</evidence>
<reference evidence="13 14" key="1">
    <citation type="submission" date="2023-07" db="EMBL/GenBank/DDBJ databases">
        <authorList>
            <person name="Peeters C."/>
        </authorList>
    </citation>
    <scope>NUCLEOTIDE SEQUENCE [LARGE SCALE GENOMIC DNA]</scope>
    <source>
        <strain evidence="13 14">LMG 18091</strain>
    </source>
</reference>
<evidence type="ECO:0000256" key="7">
    <source>
        <dbReference type="ARBA" id="ARBA00023065"/>
    </source>
</evidence>
<dbReference type="PANTHER" id="PTHR34501">
    <property type="entry name" value="PROTEIN YDDL-RELATED"/>
    <property type="match status" value="1"/>
</dbReference>
<gene>
    <name evidence="13" type="ORF">LMG18091_03774</name>
</gene>
<feature type="signal peptide" evidence="11">
    <location>
        <begin position="1"/>
        <end position="23"/>
    </location>
</feature>
<organism evidence="13 14">
    <name type="scientific">Ralstonia wenshanensis</name>
    <dbReference type="NCBI Taxonomy" id="2842456"/>
    <lineage>
        <taxon>Bacteria</taxon>
        <taxon>Pseudomonadati</taxon>
        <taxon>Pseudomonadota</taxon>
        <taxon>Betaproteobacteria</taxon>
        <taxon>Burkholderiales</taxon>
        <taxon>Burkholderiaceae</taxon>
        <taxon>Ralstonia</taxon>
    </lineage>
</organism>
<evidence type="ECO:0000256" key="9">
    <source>
        <dbReference type="ARBA" id="ARBA00023136"/>
    </source>
</evidence>
<evidence type="ECO:0000256" key="2">
    <source>
        <dbReference type="ARBA" id="ARBA00011233"/>
    </source>
</evidence>
<proteinExistence type="predicted"/>
<keyword evidence="5" id="KW-0812">Transmembrane</keyword>
<evidence type="ECO:0000256" key="10">
    <source>
        <dbReference type="ARBA" id="ARBA00023237"/>
    </source>
</evidence>
<comment type="subunit">
    <text evidence="2">Homotrimer.</text>
</comment>
<dbReference type="GO" id="GO:0006811">
    <property type="term" value="P:monoatomic ion transport"/>
    <property type="evidence" value="ECO:0007669"/>
    <property type="project" value="UniProtKB-KW"/>
</dbReference>
<evidence type="ECO:0000313" key="13">
    <source>
        <dbReference type="EMBL" id="CAJ0702797.1"/>
    </source>
</evidence>
<feature type="domain" description="Porin" evidence="12">
    <location>
        <begin position="19"/>
        <end position="325"/>
    </location>
</feature>
<dbReference type="Gene3D" id="2.40.160.10">
    <property type="entry name" value="Porin"/>
    <property type="match status" value="1"/>
</dbReference>
<sequence length="358" mass="38358">MKSTIRILAPAIAGLTLMGNSHAQVSTSSLTLYGIVDSAIQYVKFDRPISPTLQAASGNLQASRLGFRGTEDLGGGYKANFQLEMGFNTYTGVAGGNTLWNRGSTVGLSSPYGSVDLGNMYLPIYWVFLGSDVATYGLANPSAIMSLEHTVTLGKSGTGGFYPNAIRYRTPDLNGFSSEIGYSFGSENAGFQSEAGRNEGLNLQYKRGPLWVGYGVNHYRYYANGTTNDASSQITHVVSGSYDFGSFVLGGNYLYTKRTDSTNFFASAEMVNAKVPFGPGDIDIGVARRIENGGARAMAYNVGYVYFLSKRTQLYGYAAYIQNNGQSTQGFGLLGSAYAVVQPGFKPWAVTGGLRTSF</sequence>
<dbReference type="GO" id="GO:0015288">
    <property type="term" value="F:porin activity"/>
    <property type="evidence" value="ECO:0007669"/>
    <property type="project" value="UniProtKB-KW"/>
</dbReference>
<keyword evidence="14" id="KW-1185">Reference proteome</keyword>
<keyword evidence="4" id="KW-1134">Transmembrane beta strand</keyword>
<protein>
    <submittedName>
        <fullName evidence="13">Outer membrane porin protein 32</fullName>
    </submittedName>
</protein>
<dbReference type="CDD" id="cd00342">
    <property type="entry name" value="gram_neg_porins"/>
    <property type="match status" value="1"/>
</dbReference>
<dbReference type="GO" id="GO:0046930">
    <property type="term" value="C:pore complex"/>
    <property type="evidence" value="ECO:0007669"/>
    <property type="project" value="UniProtKB-KW"/>
</dbReference>
<evidence type="ECO:0000313" key="14">
    <source>
        <dbReference type="Proteomes" id="UP001189915"/>
    </source>
</evidence>
<keyword evidence="7" id="KW-0406">Ion transport</keyword>
<dbReference type="GO" id="GO:0009279">
    <property type="term" value="C:cell outer membrane"/>
    <property type="evidence" value="ECO:0007669"/>
    <property type="project" value="UniProtKB-SubCell"/>
</dbReference>
<keyword evidence="6 11" id="KW-0732">Signal</keyword>
<dbReference type="PANTHER" id="PTHR34501:SF9">
    <property type="entry name" value="MAJOR OUTER MEMBRANE PROTEIN P.IA"/>
    <property type="match status" value="1"/>
</dbReference>
<evidence type="ECO:0000259" key="12">
    <source>
        <dbReference type="Pfam" id="PF13609"/>
    </source>
</evidence>
<dbReference type="InterPro" id="IPR033900">
    <property type="entry name" value="Gram_neg_porin_domain"/>
</dbReference>
<dbReference type="Proteomes" id="UP001189915">
    <property type="component" value="Unassembled WGS sequence"/>
</dbReference>
<feature type="chain" id="PRO_5042136054" evidence="11">
    <location>
        <begin position="24"/>
        <end position="358"/>
    </location>
</feature>
<evidence type="ECO:0000256" key="11">
    <source>
        <dbReference type="SAM" id="SignalP"/>
    </source>
</evidence>
<dbReference type="Pfam" id="PF13609">
    <property type="entry name" value="Porin_4"/>
    <property type="match status" value="1"/>
</dbReference>